<keyword evidence="2" id="KW-1185">Reference proteome</keyword>
<reference evidence="1 2" key="1">
    <citation type="submission" date="2019-07" db="EMBL/GenBank/DDBJ databases">
        <title>Whole genome shotgun sequence of Nocardia ninae NBRC 108245.</title>
        <authorList>
            <person name="Hosoyama A."/>
            <person name="Uohara A."/>
            <person name="Ohji S."/>
            <person name="Ichikawa N."/>
        </authorList>
    </citation>
    <scope>NUCLEOTIDE SEQUENCE [LARGE SCALE GENOMIC DNA]</scope>
    <source>
        <strain evidence="1 2">NBRC 108245</strain>
    </source>
</reference>
<proteinExistence type="predicted"/>
<dbReference type="AlphaFoldDB" id="A0A511MMU6"/>
<sequence>MLSRWCAYAGLRRLPGPVHRDNHGVARMIRAGDTGVVVFAARWLSAELPKFETRGWVVEMFADVEKVRRRSERRWPLAEKVRAEPGPELQGALFA</sequence>
<accession>A0A511MMU6</accession>
<dbReference type="EMBL" id="BJXA01000060">
    <property type="protein sequence ID" value="GEM41950.1"/>
    <property type="molecule type" value="Genomic_DNA"/>
</dbReference>
<dbReference type="Proteomes" id="UP000321424">
    <property type="component" value="Unassembled WGS sequence"/>
</dbReference>
<evidence type="ECO:0000313" key="1">
    <source>
        <dbReference type="EMBL" id="GEM41950.1"/>
    </source>
</evidence>
<gene>
    <name evidence="1" type="ORF">NN4_64690</name>
</gene>
<protein>
    <submittedName>
        <fullName evidence="1">Uncharacterized protein</fullName>
    </submittedName>
</protein>
<organism evidence="1 2">
    <name type="scientific">Nocardia ninae NBRC 108245</name>
    <dbReference type="NCBI Taxonomy" id="1210091"/>
    <lineage>
        <taxon>Bacteria</taxon>
        <taxon>Bacillati</taxon>
        <taxon>Actinomycetota</taxon>
        <taxon>Actinomycetes</taxon>
        <taxon>Mycobacteriales</taxon>
        <taxon>Nocardiaceae</taxon>
        <taxon>Nocardia</taxon>
    </lineage>
</organism>
<name>A0A511MMU6_9NOCA</name>
<comment type="caution">
    <text evidence="1">The sequence shown here is derived from an EMBL/GenBank/DDBJ whole genome shotgun (WGS) entry which is preliminary data.</text>
</comment>
<evidence type="ECO:0000313" key="2">
    <source>
        <dbReference type="Proteomes" id="UP000321424"/>
    </source>
</evidence>